<comment type="caution">
    <text evidence="2">The sequence shown here is derived from an EMBL/GenBank/DDBJ whole genome shotgun (WGS) entry which is preliminary data.</text>
</comment>
<dbReference type="Proteomes" id="UP000092993">
    <property type="component" value="Unassembled WGS sequence"/>
</dbReference>
<reference evidence="2 3" key="1">
    <citation type="submission" date="2016-03" db="EMBL/GenBank/DDBJ databases">
        <title>Whole genome sequencing of Grifola frondosa 9006-11.</title>
        <authorList>
            <person name="Min B."/>
            <person name="Park H."/>
            <person name="Kim J.-G."/>
            <person name="Cho H."/>
            <person name="Oh Y.-L."/>
            <person name="Kong W.-S."/>
            <person name="Choi I.-G."/>
        </authorList>
    </citation>
    <scope>NUCLEOTIDE SEQUENCE [LARGE SCALE GENOMIC DNA]</scope>
    <source>
        <strain evidence="2 3">9006-11</strain>
    </source>
</reference>
<gene>
    <name evidence="2" type="ORF">A0H81_13976</name>
</gene>
<dbReference type="EMBL" id="LUGG01000033">
    <property type="protein sequence ID" value="OBZ66085.1"/>
    <property type="molecule type" value="Genomic_DNA"/>
</dbReference>
<accession>A0A1C7LMU0</accession>
<organism evidence="2 3">
    <name type="scientific">Grifola frondosa</name>
    <name type="common">Maitake</name>
    <name type="synonym">Polyporus frondosus</name>
    <dbReference type="NCBI Taxonomy" id="5627"/>
    <lineage>
        <taxon>Eukaryota</taxon>
        <taxon>Fungi</taxon>
        <taxon>Dikarya</taxon>
        <taxon>Basidiomycota</taxon>
        <taxon>Agaricomycotina</taxon>
        <taxon>Agaricomycetes</taxon>
        <taxon>Polyporales</taxon>
        <taxon>Grifolaceae</taxon>
        <taxon>Grifola</taxon>
    </lineage>
</organism>
<feature type="compositionally biased region" description="Low complexity" evidence="1">
    <location>
        <begin position="28"/>
        <end position="40"/>
    </location>
</feature>
<evidence type="ECO:0000313" key="3">
    <source>
        <dbReference type="Proteomes" id="UP000092993"/>
    </source>
</evidence>
<name>A0A1C7LMU0_GRIFR</name>
<dbReference type="AlphaFoldDB" id="A0A1C7LMU0"/>
<feature type="compositionally biased region" description="Basic and acidic residues" evidence="1">
    <location>
        <begin position="70"/>
        <end position="89"/>
    </location>
</feature>
<feature type="region of interest" description="Disordered" evidence="1">
    <location>
        <begin position="1"/>
        <end position="103"/>
    </location>
</feature>
<keyword evidence="3" id="KW-1185">Reference proteome</keyword>
<proteinExistence type="predicted"/>
<evidence type="ECO:0000256" key="1">
    <source>
        <dbReference type="SAM" id="MobiDB-lite"/>
    </source>
</evidence>
<sequence length="103" mass="10484">MDELTRVRSVLPTTGLAGLAQEQRRAPESAAAASSSEASATNTPTGDNAGRPAVVPEANAIPSVSSSPDEVSKEESASEEQLEVRKEDAVSDPIPEASPPTGA</sequence>
<evidence type="ECO:0000313" key="2">
    <source>
        <dbReference type="EMBL" id="OBZ66085.1"/>
    </source>
</evidence>
<protein>
    <submittedName>
        <fullName evidence="2">Uncharacterized protein</fullName>
    </submittedName>
</protein>